<dbReference type="Pfam" id="PF04075">
    <property type="entry name" value="F420H2_quin_red"/>
    <property type="match status" value="1"/>
</dbReference>
<name>A0A849ACD0_9ACTN</name>
<organism evidence="3 4">
    <name type="scientific">Nakamurella aerolata</name>
    <dbReference type="NCBI Taxonomy" id="1656892"/>
    <lineage>
        <taxon>Bacteria</taxon>
        <taxon>Bacillati</taxon>
        <taxon>Actinomycetota</taxon>
        <taxon>Actinomycetes</taxon>
        <taxon>Nakamurellales</taxon>
        <taxon>Nakamurellaceae</taxon>
        <taxon>Nakamurella</taxon>
    </lineage>
</organism>
<accession>A0A849ACD0</accession>
<dbReference type="GO" id="GO:0016491">
    <property type="term" value="F:oxidoreductase activity"/>
    <property type="evidence" value="ECO:0007669"/>
    <property type="project" value="InterPro"/>
</dbReference>
<dbReference type="InterPro" id="IPR012349">
    <property type="entry name" value="Split_barrel_FMN-bd"/>
</dbReference>
<dbReference type="NCBIfam" id="TIGR00026">
    <property type="entry name" value="hi_GC_TIGR00026"/>
    <property type="match status" value="1"/>
</dbReference>
<protein>
    <submittedName>
        <fullName evidence="3">Nitroreductase family deazaflavin-dependent oxidoreductase</fullName>
    </submittedName>
</protein>
<evidence type="ECO:0000256" key="2">
    <source>
        <dbReference type="ARBA" id="ARBA00049106"/>
    </source>
</evidence>
<dbReference type="PANTHER" id="PTHR39428:SF1">
    <property type="entry name" value="F420H(2)-DEPENDENT QUINONE REDUCTASE RV1261C"/>
    <property type="match status" value="1"/>
</dbReference>
<dbReference type="Gene3D" id="2.30.110.10">
    <property type="entry name" value="Electron Transport, Fmn-binding Protein, Chain A"/>
    <property type="match status" value="1"/>
</dbReference>
<proteinExistence type="inferred from homology"/>
<comment type="caution">
    <text evidence="3">The sequence shown here is derived from an EMBL/GenBank/DDBJ whole genome shotgun (WGS) entry which is preliminary data.</text>
</comment>
<dbReference type="InterPro" id="IPR004378">
    <property type="entry name" value="F420H2_quin_Rdtase"/>
</dbReference>
<dbReference type="EMBL" id="JABEND010000008">
    <property type="protein sequence ID" value="NNG36821.1"/>
    <property type="molecule type" value="Genomic_DNA"/>
</dbReference>
<comment type="similarity">
    <text evidence="1">Belongs to the F420H(2)-dependent quinone reductase family.</text>
</comment>
<dbReference type="Proteomes" id="UP000562984">
    <property type="component" value="Unassembled WGS sequence"/>
</dbReference>
<evidence type="ECO:0000256" key="1">
    <source>
        <dbReference type="ARBA" id="ARBA00008710"/>
    </source>
</evidence>
<keyword evidence="4" id="KW-1185">Reference proteome</keyword>
<dbReference type="AlphaFoldDB" id="A0A849ACD0"/>
<gene>
    <name evidence="3" type="ORF">HKD39_14080</name>
</gene>
<reference evidence="3 4" key="1">
    <citation type="submission" date="2020-05" db="EMBL/GenBank/DDBJ databases">
        <title>Nakamurella sp. DB0629 isolated from air conditioner.</title>
        <authorList>
            <person name="Kim D.H."/>
            <person name="Kim D.-U."/>
        </authorList>
    </citation>
    <scope>NUCLEOTIDE SEQUENCE [LARGE SCALE GENOMIC DNA]</scope>
    <source>
        <strain evidence="3 4">DB0629</strain>
    </source>
</reference>
<comment type="catalytic activity">
    <reaction evidence="2">
        <text>oxidized coenzyme F420-(gamma-L-Glu)(n) + a quinol + H(+) = reduced coenzyme F420-(gamma-L-Glu)(n) + a quinone</text>
        <dbReference type="Rhea" id="RHEA:39663"/>
        <dbReference type="Rhea" id="RHEA-COMP:12939"/>
        <dbReference type="Rhea" id="RHEA-COMP:14378"/>
        <dbReference type="ChEBI" id="CHEBI:15378"/>
        <dbReference type="ChEBI" id="CHEBI:24646"/>
        <dbReference type="ChEBI" id="CHEBI:132124"/>
        <dbReference type="ChEBI" id="CHEBI:133980"/>
        <dbReference type="ChEBI" id="CHEBI:139511"/>
    </reaction>
</comment>
<sequence length="145" mass="15798">MSDFNQQIIDEFRSNGGVVGEPVNFGPTLLLLHHRGASTGTDYVTPLRRFDDPDGWLIIGPNGGAPDDPAWVGNLRAHPDAEVEVAADGEIATTGVRAEFVGDAEYDSYFQRILDGEPGFAEYQAKAAPRVLPLIRLIRHTDRPA</sequence>
<dbReference type="PANTHER" id="PTHR39428">
    <property type="entry name" value="F420H(2)-DEPENDENT QUINONE REDUCTASE RV1261C"/>
    <property type="match status" value="1"/>
</dbReference>
<dbReference type="RefSeq" id="WP_171200512.1">
    <property type="nucleotide sequence ID" value="NZ_JABEND010000008.1"/>
</dbReference>
<dbReference type="GO" id="GO:0070967">
    <property type="term" value="F:coenzyme F420 binding"/>
    <property type="evidence" value="ECO:0007669"/>
    <property type="project" value="TreeGrafter"/>
</dbReference>
<evidence type="ECO:0000313" key="3">
    <source>
        <dbReference type="EMBL" id="NNG36821.1"/>
    </source>
</evidence>
<evidence type="ECO:0000313" key="4">
    <source>
        <dbReference type="Proteomes" id="UP000562984"/>
    </source>
</evidence>
<dbReference type="GO" id="GO:0005886">
    <property type="term" value="C:plasma membrane"/>
    <property type="evidence" value="ECO:0007669"/>
    <property type="project" value="TreeGrafter"/>
</dbReference>